<name>A0A8T4IT95_9ACTN</name>
<dbReference type="Gene3D" id="2.60.20.10">
    <property type="entry name" value="Crystallins"/>
    <property type="match status" value="1"/>
</dbReference>
<sequence length="139" mass="14792">MALGVGAAVLTVAGALGFAPVASASPAAQTAPAAADSGVSAAAACANPLHTYQYKNYTGGWKKFCSSDNYLANNTFNNGGKVNDHIRSAKNLSRGCYWLLSQNYYQRGRQTSFKPWSWDANLSNNNVGYKTSSVYKYCG</sequence>
<reference evidence="2" key="1">
    <citation type="submission" date="2021-04" db="EMBL/GenBank/DDBJ databases">
        <title>Sequencing of actinobacteria type strains.</title>
        <authorList>
            <person name="Nguyen G.-S."/>
            <person name="Wentzel A."/>
        </authorList>
    </citation>
    <scope>NUCLEOTIDE SEQUENCE</scope>
    <source>
        <strain evidence="2">DSM 42095</strain>
    </source>
</reference>
<feature type="chain" id="PRO_5035946103" description="Peptidase inhibitor family I36" evidence="1">
    <location>
        <begin position="25"/>
        <end position="139"/>
    </location>
</feature>
<organism evidence="2 3">
    <name type="scientific">Streptomyces daliensis</name>
    <dbReference type="NCBI Taxonomy" id="299421"/>
    <lineage>
        <taxon>Bacteria</taxon>
        <taxon>Bacillati</taxon>
        <taxon>Actinomycetota</taxon>
        <taxon>Actinomycetes</taxon>
        <taxon>Kitasatosporales</taxon>
        <taxon>Streptomycetaceae</taxon>
        <taxon>Streptomyces</taxon>
    </lineage>
</organism>
<evidence type="ECO:0000256" key="1">
    <source>
        <dbReference type="SAM" id="SignalP"/>
    </source>
</evidence>
<evidence type="ECO:0000313" key="3">
    <source>
        <dbReference type="Proteomes" id="UP000675554"/>
    </source>
</evidence>
<comment type="caution">
    <text evidence="2">The sequence shown here is derived from an EMBL/GenBank/DDBJ whole genome shotgun (WGS) entry which is preliminary data.</text>
</comment>
<evidence type="ECO:0000313" key="2">
    <source>
        <dbReference type="EMBL" id="MBR7673067.1"/>
    </source>
</evidence>
<keyword evidence="3" id="KW-1185">Reference proteome</keyword>
<feature type="signal peptide" evidence="1">
    <location>
        <begin position="1"/>
        <end position="24"/>
    </location>
</feature>
<keyword evidence="1" id="KW-0732">Signal</keyword>
<protein>
    <recommendedName>
        <fullName evidence="4">Peptidase inhibitor family I36</fullName>
    </recommendedName>
</protein>
<evidence type="ECO:0008006" key="4">
    <source>
        <dbReference type="Google" id="ProtNLM"/>
    </source>
</evidence>
<dbReference type="Proteomes" id="UP000675554">
    <property type="component" value="Unassembled WGS sequence"/>
</dbReference>
<dbReference type="EMBL" id="JAGSMN010000162">
    <property type="protein sequence ID" value="MBR7673067.1"/>
    <property type="molecule type" value="Genomic_DNA"/>
</dbReference>
<dbReference type="AlphaFoldDB" id="A0A8T4IT95"/>
<gene>
    <name evidence="2" type="ORF">KDA82_08570</name>
</gene>
<proteinExistence type="predicted"/>
<accession>A0A8T4IT95</accession>